<reference evidence="1" key="1">
    <citation type="journal article" date="2014" name="Int. J. Syst. Evol. Microbiol.">
        <title>Complete genome sequence of Corynebacterium casei LMG S-19264T (=DSM 44701T), isolated from a smear-ripened cheese.</title>
        <authorList>
            <consortium name="US DOE Joint Genome Institute (JGI-PGF)"/>
            <person name="Walter F."/>
            <person name="Albersmeier A."/>
            <person name="Kalinowski J."/>
            <person name="Ruckert C."/>
        </authorList>
    </citation>
    <scope>NUCLEOTIDE SEQUENCE</scope>
    <source>
        <strain evidence="1">CGMCC 4.7308</strain>
    </source>
</reference>
<name>A0A917T218_9ACTN</name>
<accession>A0A917T218</accession>
<gene>
    <name evidence="1" type="ORF">GCM10011594_28040</name>
</gene>
<evidence type="ECO:0000313" key="1">
    <source>
        <dbReference type="EMBL" id="GGM06266.1"/>
    </source>
</evidence>
<dbReference type="Proteomes" id="UP000655208">
    <property type="component" value="Unassembled WGS sequence"/>
</dbReference>
<dbReference type="EMBL" id="BMNA01000005">
    <property type="protein sequence ID" value="GGM06266.1"/>
    <property type="molecule type" value="Genomic_DNA"/>
</dbReference>
<organism evidence="1 2">
    <name type="scientific">Nakamurella endophytica</name>
    <dbReference type="NCBI Taxonomy" id="1748367"/>
    <lineage>
        <taxon>Bacteria</taxon>
        <taxon>Bacillati</taxon>
        <taxon>Actinomycetota</taxon>
        <taxon>Actinomycetes</taxon>
        <taxon>Nakamurellales</taxon>
        <taxon>Nakamurellaceae</taxon>
        <taxon>Nakamurella</taxon>
    </lineage>
</organism>
<proteinExistence type="predicted"/>
<dbReference type="AlphaFoldDB" id="A0A917T218"/>
<sequence length="181" mass="19358">MALFGRRSRRLPPPVAARVAPDERVLAVASLAEGDALVATRFGLWWQTGDDAVRWDWHGISRAALADRVLTVTLAERIDVWPDGTELMVDLPPRRFTLADRTVLTDVVHARVRGSVAVSAHLPHPAGGAWLVWRRVAGRDGLTRQVRLDPGTDAAAPGFAAAAAAGLASLRPDGAGAGDRR</sequence>
<reference evidence="1" key="2">
    <citation type="submission" date="2020-09" db="EMBL/GenBank/DDBJ databases">
        <authorList>
            <person name="Sun Q."/>
            <person name="Zhou Y."/>
        </authorList>
    </citation>
    <scope>NUCLEOTIDE SEQUENCE</scope>
    <source>
        <strain evidence="1">CGMCC 4.7308</strain>
    </source>
</reference>
<keyword evidence="2" id="KW-1185">Reference proteome</keyword>
<comment type="caution">
    <text evidence="1">The sequence shown here is derived from an EMBL/GenBank/DDBJ whole genome shotgun (WGS) entry which is preliminary data.</text>
</comment>
<protein>
    <submittedName>
        <fullName evidence="1">Uncharacterized protein</fullName>
    </submittedName>
</protein>
<evidence type="ECO:0000313" key="2">
    <source>
        <dbReference type="Proteomes" id="UP000655208"/>
    </source>
</evidence>
<dbReference type="RefSeq" id="WP_188942499.1">
    <property type="nucleotide sequence ID" value="NZ_BMNA01000005.1"/>
</dbReference>